<protein>
    <submittedName>
        <fullName evidence="3">RNA-directed DNA polymerase from mobile element jockey</fullName>
    </submittedName>
</protein>
<dbReference type="Proteomes" id="UP000887159">
    <property type="component" value="Unassembled WGS sequence"/>
</dbReference>
<dbReference type="Pfam" id="PF07530">
    <property type="entry name" value="PRE_C2HC"/>
    <property type="match status" value="1"/>
</dbReference>
<comment type="caution">
    <text evidence="3">The sequence shown here is derived from an EMBL/GenBank/DDBJ whole genome shotgun (WGS) entry which is preliminary data.</text>
</comment>
<feature type="region of interest" description="Disordered" evidence="1">
    <location>
        <begin position="1"/>
        <end position="48"/>
    </location>
</feature>
<keyword evidence="3" id="KW-0808">Transferase</keyword>
<evidence type="ECO:0000313" key="3">
    <source>
        <dbReference type="EMBL" id="GFY31992.1"/>
    </source>
</evidence>
<evidence type="ECO:0000313" key="4">
    <source>
        <dbReference type="Proteomes" id="UP000887159"/>
    </source>
</evidence>
<keyword evidence="3" id="KW-0695">RNA-directed DNA polymerase</keyword>
<dbReference type="InterPro" id="IPR006579">
    <property type="entry name" value="Pre_C2HC_dom"/>
</dbReference>
<feature type="compositionally biased region" description="Polar residues" evidence="1">
    <location>
        <begin position="126"/>
        <end position="143"/>
    </location>
</feature>
<feature type="region of interest" description="Disordered" evidence="1">
    <location>
        <begin position="120"/>
        <end position="171"/>
    </location>
</feature>
<proteinExistence type="predicted"/>
<gene>
    <name evidence="3" type="primary">pol_1152</name>
    <name evidence="3" type="ORF">TNCV_2621291</name>
</gene>
<name>A0A8X6WCE0_TRICX</name>
<evidence type="ECO:0000256" key="1">
    <source>
        <dbReference type="SAM" id="MobiDB-lite"/>
    </source>
</evidence>
<organism evidence="3 4">
    <name type="scientific">Trichonephila clavipes</name>
    <name type="common">Golden silk orbweaver</name>
    <name type="synonym">Nephila clavipes</name>
    <dbReference type="NCBI Taxonomy" id="2585209"/>
    <lineage>
        <taxon>Eukaryota</taxon>
        <taxon>Metazoa</taxon>
        <taxon>Ecdysozoa</taxon>
        <taxon>Arthropoda</taxon>
        <taxon>Chelicerata</taxon>
        <taxon>Arachnida</taxon>
        <taxon>Araneae</taxon>
        <taxon>Araneomorphae</taxon>
        <taxon>Entelegynae</taxon>
        <taxon>Araneoidea</taxon>
        <taxon>Nephilidae</taxon>
        <taxon>Trichonephila</taxon>
    </lineage>
</organism>
<feature type="domain" description="Pre-C2HC" evidence="2">
    <location>
        <begin position="320"/>
        <end position="378"/>
    </location>
</feature>
<accession>A0A8X6WCE0</accession>
<dbReference type="EMBL" id="BMAU01021401">
    <property type="protein sequence ID" value="GFY31992.1"/>
    <property type="molecule type" value="Genomic_DNA"/>
</dbReference>
<dbReference type="AlphaFoldDB" id="A0A8X6WCE0"/>
<evidence type="ECO:0000259" key="2">
    <source>
        <dbReference type="Pfam" id="PF07530"/>
    </source>
</evidence>
<keyword evidence="3" id="KW-0548">Nucleotidyltransferase</keyword>
<keyword evidence="4" id="KW-1185">Reference proteome</keyword>
<sequence length="405" mass="45969">MTEILDLTPAMDLDTELTNGMDNNDDRHPMENEPPLPQDDSRPGTPHLTNCEQMKILARKIKYYTITIENIKANIRSLKLHGLNDEDCHIMKEHLQRLDNYTALTVSEFSSLPSCDNPGCAEHHTPLNTPTKNNDNESPTLPKTASLKRKDNESEFVSPPNRKLSKNQNTPLATEQNFKINLSNKFNALEIHDSEIDPVEGTSTATSVNNANAVNNKKKPTTNATVNKSADLTKNLPPPVMLKITLDFREQVRVINNFMPKIRSKMTGEYFKLYCDTHDQYRELLAFLKKIQYQFYSIKLKAERPIKVVIKGLPKKAKPEDIEKDLIDLGFTVDRVSQLIGKITNQPLPVFLVSLPRNMTNANIFKLDKLSFLNVTVEGYDSKGVTQCYKCQQFNHTASNCHIKT</sequence>
<dbReference type="GO" id="GO:0003964">
    <property type="term" value="F:RNA-directed DNA polymerase activity"/>
    <property type="evidence" value="ECO:0007669"/>
    <property type="project" value="UniProtKB-KW"/>
</dbReference>
<reference evidence="3" key="1">
    <citation type="submission" date="2020-08" db="EMBL/GenBank/DDBJ databases">
        <title>Multicomponent nature underlies the extraordinary mechanical properties of spider dragline silk.</title>
        <authorList>
            <person name="Kono N."/>
            <person name="Nakamura H."/>
            <person name="Mori M."/>
            <person name="Yoshida Y."/>
            <person name="Ohtoshi R."/>
            <person name="Malay A.D."/>
            <person name="Moran D.A.P."/>
            <person name="Tomita M."/>
            <person name="Numata K."/>
            <person name="Arakawa K."/>
        </authorList>
    </citation>
    <scope>NUCLEOTIDE SEQUENCE</scope>
</reference>